<evidence type="ECO:0000313" key="4">
    <source>
        <dbReference type="Proteomes" id="UP000252355"/>
    </source>
</evidence>
<dbReference type="InterPro" id="IPR033948">
    <property type="entry name" value="ETF_beta_N"/>
</dbReference>
<dbReference type="EMBL" id="QOQW01000003">
    <property type="protein sequence ID" value="RCK81158.1"/>
    <property type="molecule type" value="Genomic_DNA"/>
</dbReference>
<dbReference type="InterPro" id="IPR014729">
    <property type="entry name" value="Rossmann-like_a/b/a_fold"/>
</dbReference>
<organism evidence="3 4">
    <name type="scientific">Candidatus Ozemobacter sibiricus</name>
    <dbReference type="NCBI Taxonomy" id="2268124"/>
    <lineage>
        <taxon>Bacteria</taxon>
        <taxon>Candidatus Ozemobacteria</taxon>
        <taxon>Candidatus Ozemobacterales</taxon>
        <taxon>Candidatus Ozemobacteraceae</taxon>
        <taxon>Candidatus Ozemobacter</taxon>
    </lineage>
</organism>
<name>A0A367ZSP7_9BACT</name>
<evidence type="ECO:0000256" key="1">
    <source>
        <dbReference type="ARBA" id="ARBA00007557"/>
    </source>
</evidence>
<dbReference type="Proteomes" id="UP000252355">
    <property type="component" value="Unassembled WGS sequence"/>
</dbReference>
<dbReference type="PANTHER" id="PTHR21294">
    <property type="entry name" value="ELECTRON TRANSFER FLAVOPROTEIN BETA-SUBUNIT"/>
    <property type="match status" value="1"/>
</dbReference>
<dbReference type="AlphaFoldDB" id="A0A367ZSP7"/>
<evidence type="ECO:0000259" key="2">
    <source>
        <dbReference type="SMART" id="SM00893"/>
    </source>
</evidence>
<dbReference type="InterPro" id="IPR000049">
    <property type="entry name" value="ET-Flavoprotein_bsu_CS"/>
</dbReference>
<accession>A0A367ZSP7</accession>
<dbReference type="Gene3D" id="3.40.50.620">
    <property type="entry name" value="HUPs"/>
    <property type="match status" value="1"/>
</dbReference>
<gene>
    <name evidence="3" type="ORF">OZSIB_2535</name>
</gene>
<dbReference type="GO" id="GO:0009055">
    <property type="term" value="F:electron transfer activity"/>
    <property type="evidence" value="ECO:0007669"/>
    <property type="project" value="InterPro"/>
</dbReference>
<comment type="caution">
    <text evidence="3">The sequence shown here is derived from an EMBL/GenBank/DDBJ whole genome shotgun (WGS) entry which is preliminary data.</text>
</comment>
<dbReference type="SUPFAM" id="SSF52402">
    <property type="entry name" value="Adenine nucleotide alpha hydrolases-like"/>
    <property type="match status" value="1"/>
</dbReference>
<dbReference type="Pfam" id="PF01012">
    <property type="entry name" value="ETF"/>
    <property type="match status" value="1"/>
</dbReference>
<dbReference type="SMART" id="SM00893">
    <property type="entry name" value="ETF"/>
    <property type="match status" value="1"/>
</dbReference>
<dbReference type="InterPro" id="IPR012255">
    <property type="entry name" value="ETF_b"/>
</dbReference>
<sequence>MKILIPIKQVPETNAVRMDEATGTMIREGVDAIINPLDLYALELGLRLRERAGGEVVALTMGPPRAIEALREAVAMGADHAVLLSDKAFAGSDTWATSLALAAAIRKLAPYDLIICGERATDGDTGQVGPGIAAWLDLPLISYVAGVSELTPRMIQARRLVEEGYEDLEMDLPGLITVVKEAAAPRLPTLRGKQRARRLNIPVWGPDDLGLTATQRGLVGSPTRVVKIFRPKISRQAHLVKAPDAAAAARAAQELAAWLASRHLLPAAAASRAGQEVGHG</sequence>
<protein>
    <submittedName>
        <fullName evidence="3">Electron transfer flavoprotein, beta subunit</fullName>
    </submittedName>
</protein>
<dbReference type="PIRSF" id="PIRSF000090">
    <property type="entry name" value="Beta-ETF"/>
    <property type="match status" value="1"/>
</dbReference>
<comment type="similarity">
    <text evidence="1">Belongs to the ETF beta-subunit/FixA family.</text>
</comment>
<dbReference type="PANTHER" id="PTHR21294:SF17">
    <property type="entry name" value="PROTEIN FIXA"/>
    <property type="match status" value="1"/>
</dbReference>
<proteinExistence type="inferred from homology"/>
<dbReference type="CDD" id="cd01714">
    <property type="entry name" value="ETF_beta"/>
    <property type="match status" value="1"/>
</dbReference>
<dbReference type="InterPro" id="IPR014730">
    <property type="entry name" value="ETF_a/b_N"/>
</dbReference>
<reference evidence="3 4" key="1">
    <citation type="submission" date="2018-05" db="EMBL/GenBank/DDBJ databases">
        <title>A metagenomic window into the 2 km-deep terrestrial subsurface aquifer revealed taxonomically and functionally diverse microbial community comprising novel uncultured bacterial lineages.</title>
        <authorList>
            <person name="Kadnikov V.V."/>
            <person name="Mardanov A.V."/>
            <person name="Beletsky A.V."/>
            <person name="Banks D."/>
            <person name="Pimenov N.V."/>
            <person name="Frank Y.A."/>
            <person name="Karnachuk O.V."/>
            <person name="Ravin N.V."/>
        </authorList>
    </citation>
    <scope>NUCLEOTIDE SEQUENCE [LARGE SCALE GENOMIC DNA]</scope>
    <source>
        <strain evidence="3">BY5</strain>
    </source>
</reference>
<feature type="domain" description="Electron transfer flavoprotein alpha/beta-subunit N-terminal" evidence="2">
    <location>
        <begin position="22"/>
        <end position="213"/>
    </location>
</feature>
<dbReference type="PROSITE" id="PS01065">
    <property type="entry name" value="ETF_BETA"/>
    <property type="match status" value="1"/>
</dbReference>
<evidence type="ECO:0000313" key="3">
    <source>
        <dbReference type="EMBL" id="RCK81158.1"/>
    </source>
</evidence>